<feature type="domain" description="Peptidase S33 tripeptidyl aminopeptidase-like C-terminal" evidence="1">
    <location>
        <begin position="201"/>
        <end position="297"/>
    </location>
</feature>
<dbReference type="Pfam" id="PF08386">
    <property type="entry name" value="Abhydrolase_4"/>
    <property type="match status" value="1"/>
</dbReference>
<dbReference type="STRING" id="745531.A0A0C3SAX8"/>
<dbReference type="HOGENOM" id="CLU_013364_1_0_1"/>
<evidence type="ECO:0000259" key="1">
    <source>
        <dbReference type="Pfam" id="PF08386"/>
    </source>
</evidence>
<organism evidence="2 3">
    <name type="scientific">Phlebiopsis gigantea (strain 11061_1 CR5-6)</name>
    <name type="common">White-rot fungus</name>
    <name type="synonym">Peniophora gigantea</name>
    <dbReference type="NCBI Taxonomy" id="745531"/>
    <lineage>
        <taxon>Eukaryota</taxon>
        <taxon>Fungi</taxon>
        <taxon>Dikarya</taxon>
        <taxon>Basidiomycota</taxon>
        <taxon>Agaricomycotina</taxon>
        <taxon>Agaricomycetes</taxon>
        <taxon>Polyporales</taxon>
        <taxon>Phanerochaetaceae</taxon>
        <taxon>Phlebiopsis</taxon>
    </lineage>
</organism>
<name>A0A0C3SAX8_PHLG1</name>
<dbReference type="EMBL" id="KN840497">
    <property type="protein sequence ID" value="KIP07435.1"/>
    <property type="molecule type" value="Genomic_DNA"/>
</dbReference>
<proteinExistence type="predicted"/>
<dbReference type="InterPro" id="IPR013595">
    <property type="entry name" value="Pept_S33_TAP-like_C"/>
</dbReference>
<evidence type="ECO:0000313" key="3">
    <source>
        <dbReference type="Proteomes" id="UP000053257"/>
    </source>
</evidence>
<dbReference type="Proteomes" id="UP000053257">
    <property type="component" value="Unassembled WGS sequence"/>
</dbReference>
<feature type="non-terminal residue" evidence="2">
    <location>
        <position position="338"/>
    </location>
</feature>
<keyword evidence="3" id="KW-1185">Reference proteome</keyword>
<dbReference type="OrthoDB" id="425534at2759"/>
<protein>
    <recommendedName>
        <fullName evidence="1">Peptidase S33 tripeptidyl aminopeptidase-like C-terminal domain-containing protein</fullName>
    </recommendedName>
</protein>
<accession>A0A0C3SAX8</accession>
<gene>
    <name evidence="2" type="ORF">PHLGIDRAFT_105652</name>
</gene>
<reference evidence="2 3" key="1">
    <citation type="journal article" date="2014" name="PLoS Genet.">
        <title>Analysis of the Phlebiopsis gigantea genome, transcriptome and secretome provides insight into its pioneer colonization strategies of wood.</title>
        <authorList>
            <person name="Hori C."/>
            <person name="Ishida T."/>
            <person name="Igarashi K."/>
            <person name="Samejima M."/>
            <person name="Suzuki H."/>
            <person name="Master E."/>
            <person name="Ferreira P."/>
            <person name="Ruiz-Duenas F.J."/>
            <person name="Held B."/>
            <person name="Canessa P."/>
            <person name="Larrondo L.F."/>
            <person name="Schmoll M."/>
            <person name="Druzhinina I.S."/>
            <person name="Kubicek C.P."/>
            <person name="Gaskell J.A."/>
            <person name="Kersten P."/>
            <person name="St John F."/>
            <person name="Glasner J."/>
            <person name="Sabat G."/>
            <person name="Splinter BonDurant S."/>
            <person name="Syed K."/>
            <person name="Yadav J."/>
            <person name="Mgbeahuruike A.C."/>
            <person name="Kovalchuk A."/>
            <person name="Asiegbu F.O."/>
            <person name="Lackner G."/>
            <person name="Hoffmeister D."/>
            <person name="Rencoret J."/>
            <person name="Gutierrez A."/>
            <person name="Sun H."/>
            <person name="Lindquist E."/>
            <person name="Barry K."/>
            <person name="Riley R."/>
            <person name="Grigoriev I.V."/>
            <person name="Henrissat B."/>
            <person name="Kues U."/>
            <person name="Berka R.M."/>
            <person name="Martinez A.T."/>
            <person name="Covert S.F."/>
            <person name="Blanchette R.A."/>
            <person name="Cullen D."/>
        </authorList>
    </citation>
    <scope>NUCLEOTIDE SEQUENCE [LARGE SCALE GENOMIC DNA]</scope>
    <source>
        <strain evidence="2 3">11061_1 CR5-6</strain>
    </source>
</reference>
<evidence type="ECO:0000313" key="2">
    <source>
        <dbReference type="EMBL" id="KIP07435.1"/>
    </source>
</evidence>
<dbReference type="AlphaFoldDB" id="A0A0C3SAX8"/>
<sequence>MYPNNVGRIILDGVMNAHEYYDGHDHSSLLRASGALDSIYEGCVAAGPTHCALWSPNATAMRARVDTLLHSLSHTPLAVPPGANVTAGGLVDRTVLTTSLFSTLYFPYQLGAGFMAALAALEAGDPVPLWLFSINIGVTLTPFATCAVDLGDMPLQLDTLDTRSPVACGDSAGRARESLEEARSGYGILKEQAGFLAGMWWPALPGPCTTWNITAKDQFTASFSTSTKNPLLLISNTFDPVTPIQSGRNMSSGFQGSVLLEQNSTGHSSLSGFSTCTALAIRAYFTEGTLPPPHTLCQTDTAMFVAPGNSSADGGVTVTLPARRAVFDRRAFGGVDEA</sequence>